<feature type="compositionally biased region" description="Polar residues" evidence="1">
    <location>
        <begin position="47"/>
        <end position="64"/>
    </location>
</feature>
<evidence type="ECO:0000256" key="1">
    <source>
        <dbReference type="SAM" id="MobiDB-lite"/>
    </source>
</evidence>
<name>A0A3P7P635_DIBLA</name>
<organism evidence="2 3">
    <name type="scientific">Dibothriocephalus latus</name>
    <name type="common">Fish tapeworm</name>
    <name type="synonym">Diphyllobothrium latum</name>
    <dbReference type="NCBI Taxonomy" id="60516"/>
    <lineage>
        <taxon>Eukaryota</taxon>
        <taxon>Metazoa</taxon>
        <taxon>Spiralia</taxon>
        <taxon>Lophotrochozoa</taxon>
        <taxon>Platyhelminthes</taxon>
        <taxon>Cestoda</taxon>
        <taxon>Eucestoda</taxon>
        <taxon>Diphyllobothriidea</taxon>
        <taxon>Diphyllobothriidae</taxon>
        <taxon>Dibothriocephalus</taxon>
    </lineage>
</organism>
<dbReference type="OrthoDB" id="10031689at2759"/>
<dbReference type="EMBL" id="UYRU01119244">
    <property type="protein sequence ID" value="VDN45823.1"/>
    <property type="molecule type" value="Genomic_DNA"/>
</dbReference>
<gene>
    <name evidence="2" type="ORF">DILT_LOCUS19718</name>
</gene>
<evidence type="ECO:0000313" key="2">
    <source>
        <dbReference type="EMBL" id="VDN45823.1"/>
    </source>
</evidence>
<sequence>MTSEALTAVSRGLGGSQSTSGSSGSSSSSSSSSSCSSEKLRSALGPPSSSSNQITPMNKPTTVLNGPPQLPSSVVGPPSQSASNMPHFSRPVGTASVHSGSGKFLLSYN</sequence>
<dbReference type="Proteomes" id="UP000281553">
    <property type="component" value="Unassembled WGS sequence"/>
</dbReference>
<feature type="compositionally biased region" description="Low complexity" evidence="1">
    <location>
        <begin position="16"/>
        <end position="37"/>
    </location>
</feature>
<reference evidence="2 3" key="1">
    <citation type="submission" date="2018-11" db="EMBL/GenBank/DDBJ databases">
        <authorList>
            <consortium name="Pathogen Informatics"/>
        </authorList>
    </citation>
    <scope>NUCLEOTIDE SEQUENCE [LARGE SCALE GENOMIC DNA]</scope>
</reference>
<protein>
    <submittedName>
        <fullName evidence="2">Uncharacterized protein</fullName>
    </submittedName>
</protein>
<dbReference type="AlphaFoldDB" id="A0A3P7P635"/>
<proteinExistence type="predicted"/>
<feature type="region of interest" description="Disordered" evidence="1">
    <location>
        <begin position="1"/>
        <end position="109"/>
    </location>
</feature>
<evidence type="ECO:0000313" key="3">
    <source>
        <dbReference type="Proteomes" id="UP000281553"/>
    </source>
</evidence>
<accession>A0A3P7P635</accession>
<keyword evidence="3" id="KW-1185">Reference proteome</keyword>